<dbReference type="EMBL" id="QRDJ01000008">
    <property type="protein sequence ID" value="REC94378.1"/>
    <property type="molecule type" value="Genomic_DNA"/>
</dbReference>
<dbReference type="OrthoDB" id="5186924at2"/>
<feature type="domain" description="DUF1468" evidence="2">
    <location>
        <begin position="15"/>
        <end position="160"/>
    </location>
</feature>
<proteinExistence type="predicted"/>
<accession>A0A3D9DUC5</accession>
<comment type="caution">
    <text evidence="3">The sequence shown here is derived from an EMBL/GenBank/DDBJ whole genome shotgun (WGS) entry which is preliminary data.</text>
</comment>
<dbReference type="Proteomes" id="UP000256334">
    <property type="component" value="Unassembled WGS sequence"/>
</dbReference>
<keyword evidence="1" id="KW-0812">Transmembrane</keyword>
<name>A0A3D9DUC5_9GAMM</name>
<reference evidence="3 4" key="1">
    <citation type="submission" date="2018-07" db="EMBL/GenBank/DDBJ databases">
        <title>Genomic Encyclopedia of Type Strains, Phase IV (KMG-IV): sequencing the most valuable type-strain genomes for metagenomic binning, comparative biology and taxonomic classification.</title>
        <authorList>
            <person name="Goeker M."/>
        </authorList>
    </citation>
    <scope>NUCLEOTIDE SEQUENCE [LARGE SCALE GENOMIC DNA]</scope>
    <source>
        <strain evidence="3 4">DSM 14324</strain>
    </source>
</reference>
<gene>
    <name evidence="3" type="ORF">C8D72_2749</name>
</gene>
<evidence type="ECO:0000313" key="4">
    <source>
        <dbReference type="Proteomes" id="UP000256334"/>
    </source>
</evidence>
<organism evidence="3 4">
    <name type="scientific">Kushneria indalinina DSM 14324</name>
    <dbReference type="NCBI Taxonomy" id="1122140"/>
    <lineage>
        <taxon>Bacteria</taxon>
        <taxon>Pseudomonadati</taxon>
        <taxon>Pseudomonadota</taxon>
        <taxon>Gammaproteobacteria</taxon>
        <taxon>Oceanospirillales</taxon>
        <taxon>Halomonadaceae</taxon>
        <taxon>Kushneria</taxon>
    </lineage>
</organism>
<dbReference type="InterPro" id="IPR009936">
    <property type="entry name" value="DUF1468"/>
</dbReference>
<evidence type="ECO:0000313" key="3">
    <source>
        <dbReference type="EMBL" id="REC94378.1"/>
    </source>
</evidence>
<evidence type="ECO:0000256" key="1">
    <source>
        <dbReference type="SAM" id="Phobius"/>
    </source>
</evidence>
<keyword evidence="1" id="KW-1133">Transmembrane helix</keyword>
<feature type="transmembrane region" description="Helical" evidence="1">
    <location>
        <begin position="46"/>
        <end position="68"/>
    </location>
</feature>
<evidence type="ECO:0000259" key="2">
    <source>
        <dbReference type="Pfam" id="PF07331"/>
    </source>
</evidence>
<dbReference type="AlphaFoldDB" id="A0A3D9DUC5"/>
<feature type="transmembrane region" description="Helical" evidence="1">
    <location>
        <begin position="137"/>
        <end position="163"/>
    </location>
</feature>
<dbReference type="RefSeq" id="WP_115854955.1">
    <property type="nucleotide sequence ID" value="NZ_QRDJ01000008.1"/>
</dbReference>
<keyword evidence="4" id="KW-1185">Reference proteome</keyword>
<protein>
    <submittedName>
        <fullName evidence="3">Tripartite tricarboxylate transporter TctB family protein</fullName>
    </submittedName>
</protein>
<sequence length="167" mass="17428">MKMRSLKALAPVDWISALVMIVLGLAVVVGALDYRLGTAGRMGPGFYPMLLGGLMVLLGMGVALRALFGKAADSTSEDKAADDAREEAANSRRSLICVPLSIALFGLLLQPAGLIPACLALVIVSTLAAPTFSIKRLVALCIGVPLLVVLIFVVGLGLPFTLIRGVW</sequence>
<feature type="transmembrane region" description="Helical" evidence="1">
    <location>
        <begin position="12"/>
        <end position="34"/>
    </location>
</feature>
<dbReference type="Pfam" id="PF07331">
    <property type="entry name" value="TctB"/>
    <property type="match status" value="1"/>
</dbReference>
<keyword evidence="1" id="KW-0472">Membrane</keyword>
<feature type="transmembrane region" description="Helical" evidence="1">
    <location>
        <begin position="95"/>
        <end position="125"/>
    </location>
</feature>